<sequence length="91" mass="10247">MFVSSILDRSTYFYICDGLIGIFGSIKIQGATCDEVLIRQFLKVQRSSKGCIIDETQKEQIIGLLGDSAESIYEEARRIVGLLQKRQLAEE</sequence>
<comment type="caution">
    <text evidence="1">The sequence shown here is derived from an EMBL/GenBank/DDBJ whole genome shotgun (WGS) entry which is preliminary data.</text>
</comment>
<evidence type="ECO:0000313" key="1">
    <source>
        <dbReference type="EMBL" id="CAG9558021.1"/>
    </source>
</evidence>
<gene>
    <name evidence="1" type="ORF">DCHRY22_LOCUS265</name>
</gene>
<dbReference type="Proteomes" id="UP000789524">
    <property type="component" value="Unassembled WGS sequence"/>
</dbReference>
<keyword evidence="2" id="KW-1185">Reference proteome</keyword>
<dbReference type="OrthoDB" id="7400672at2759"/>
<proteinExistence type="predicted"/>
<accession>A0A8J2M981</accession>
<reference evidence="1" key="1">
    <citation type="submission" date="2021-09" db="EMBL/GenBank/DDBJ databases">
        <authorList>
            <person name="Martin H S."/>
        </authorList>
    </citation>
    <scope>NUCLEOTIDE SEQUENCE</scope>
</reference>
<organism evidence="1 2">
    <name type="scientific">Danaus chrysippus</name>
    <name type="common">African queen</name>
    <dbReference type="NCBI Taxonomy" id="151541"/>
    <lineage>
        <taxon>Eukaryota</taxon>
        <taxon>Metazoa</taxon>
        <taxon>Ecdysozoa</taxon>
        <taxon>Arthropoda</taxon>
        <taxon>Hexapoda</taxon>
        <taxon>Insecta</taxon>
        <taxon>Pterygota</taxon>
        <taxon>Neoptera</taxon>
        <taxon>Endopterygota</taxon>
        <taxon>Lepidoptera</taxon>
        <taxon>Glossata</taxon>
        <taxon>Ditrysia</taxon>
        <taxon>Papilionoidea</taxon>
        <taxon>Nymphalidae</taxon>
        <taxon>Danainae</taxon>
        <taxon>Danaini</taxon>
        <taxon>Danaina</taxon>
        <taxon>Danaus</taxon>
        <taxon>Anosia</taxon>
    </lineage>
</organism>
<evidence type="ECO:0000313" key="2">
    <source>
        <dbReference type="Proteomes" id="UP000789524"/>
    </source>
</evidence>
<name>A0A8J2M981_9NEOP</name>
<protein>
    <submittedName>
        <fullName evidence="1">(African queen) hypothetical protein</fullName>
    </submittedName>
</protein>
<dbReference type="EMBL" id="CAKASE010000043">
    <property type="protein sequence ID" value="CAG9558021.1"/>
    <property type="molecule type" value="Genomic_DNA"/>
</dbReference>
<dbReference type="AlphaFoldDB" id="A0A8J2M981"/>